<dbReference type="EMBL" id="QEEZ01000001">
    <property type="protein sequence ID" value="PWC02792.1"/>
    <property type="molecule type" value="Genomic_DNA"/>
</dbReference>
<gene>
    <name evidence="1" type="ORF">DF222_00650</name>
</gene>
<name>A0A2U1T9X1_9CORY</name>
<keyword evidence="2" id="KW-1185">Reference proteome</keyword>
<dbReference type="Proteomes" id="UP000244989">
    <property type="component" value="Unassembled WGS sequence"/>
</dbReference>
<dbReference type="AlphaFoldDB" id="A0A2U1T9X1"/>
<dbReference type="RefSeq" id="WP_108430874.1">
    <property type="nucleotide sequence ID" value="NZ_CP026947.1"/>
</dbReference>
<protein>
    <submittedName>
        <fullName evidence="1">Uncharacterized protein</fullName>
    </submittedName>
</protein>
<sequence length="99" mass="10186">MGLTLADGRQLTCDALIDARGGRPDWFVPLLNASARAALGSACGGCNARALEATIGVDLSVEKLCPKLYVPMLAGLRQGPGFANLSCLGELSDRVLAGL</sequence>
<proteinExistence type="predicted"/>
<evidence type="ECO:0000313" key="1">
    <source>
        <dbReference type="EMBL" id="PWC02792.1"/>
    </source>
</evidence>
<reference evidence="2" key="1">
    <citation type="submission" date="2018-04" db="EMBL/GenBank/DDBJ databases">
        <authorList>
            <person name="Liu S."/>
            <person name="Wang Z."/>
            <person name="Li J."/>
        </authorList>
    </citation>
    <scope>NUCLEOTIDE SEQUENCE [LARGE SCALE GENOMIC DNA]</scope>
    <source>
        <strain evidence="2">2189</strain>
    </source>
</reference>
<dbReference type="OrthoDB" id="9149460at2"/>
<organism evidence="1 2">
    <name type="scientific">Corynebacterium yudongzhengii</name>
    <dbReference type="NCBI Taxonomy" id="2080740"/>
    <lineage>
        <taxon>Bacteria</taxon>
        <taxon>Bacillati</taxon>
        <taxon>Actinomycetota</taxon>
        <taxon>Actinomycetes</taxon>
        <taxon>Mycobacteriales</taxon>
        <taxon>Corynebacteriaceae</taxon>
        <taxon>Corynebacterium</taxon>
    </lineage>
</organism>
<dbReference type="KEGG" id="cyz:C3B44_01920"/>
<evidence type="ECO:0000313" key="2">
    <source>
        <dbReference type="Proteomes" id="UP000244989"/>
    </source>
</evidence>
<accession>A0A2U1T9X1</accession>
<comment type="caution">
    <text evidence="1">The sequence shown here is derived from an EMBL/GenBank/DDBJ whole genome shotgun (WGS) entry which is preliminary data.</text>
</comment>